<dbReference type="PROSITE" id="PS50053">
    <property type="entry name" value="UBIQUITIN_2"/>
    <property type="match status" value="1"/>
</dbReference>
<feature type="compositionally biased region" description="Basic and acidic residues" evidence="1">
    <location>
        <begin position="247"/>
        <end position="256"/>
    </location>
</feature>
<dbReference type="InterPro" id="IPR000626">
    <property type="entry name" value="Ubiquitin-like_dom"/>
</dbReference>
<dbReference type="PANTHER" id="PTHR10621:SF0">
    <property type="entry name" value="UV EXCISION REPAIR PROTEIN RAD23"/>
    <property type="match status" value="1"/>
</dbReference>
<dbReference type="EMBL" id="HG690458">
    <property type="protein sequence ID" value="CDI74608.1"/>
    <property type="molecule type" value="Genomic_DNA"/>
</dbReference>
<dbReference type="GO" id="GO:0031593">
    <property type="term" value="F:polyubiquitin modification-dependent protein binding"/>
    <property type="evidence" value="ECO:0007669"/>
    <property type="project" value="TreeGrafter"/>
</dbReference>
<reference evidence="3" key="1">
    <citation type="submission" date="2013-10" db="EMBL/GenBank/DDBJ databases">
        <title>Genomic analysis of the causative agents of coccidiosis in chickens.</title>
        <authorList>
            <person name="Reid A.J."/>
            <person name="Blake D."/>
            <person name="Billington K."/>
            <person name="Browne H."/>
            <person name="Dunn M."/>
            <person name="Hung S."/>
            <person name="Kawahara F."/>
            <person name="Miranda-Saavedra D."/>
            <person name="Mourier T."/>
            <person name="Nagra H."/>
            <person name="Otto T.D."/>
            <person name="Rawlings N."/>
            <person name="Sanchez A."/>
            <person name="Sanders M."/>
            <person name="Subramaniam C."/>
            <person name="Tay Y."/>
            <person name="Dear P."/>
            <person name="Doerig C."/>
            <person name="Gruber A."/>
            <person name="Parkinson J."/>
            <person name="Shirley M."/>
            <person name="Wan K.L."/>
            <person name="Berriman M."/>
            <person name="Tomley F."/>
            <person name="Pain A."/>
        </authorList>
    </citation>
    <scope>NUCLEOTIDE SEQUENCE [LARGE SCALE GENOMIC DNA]</scope>
    <source>
        <strain evidence="3">Houghton</strain>
    </source>
</reference>
<name>U6G5N2_9EIME</name>
<feature type="compositionally biased region" description="Basic and acidic residues" evidence="1">
    <location>
        <begin position="205"/>
        <end position="214"/>
    </location>
</feature>
<dbReference type="GO" id="GO:0005654">
    <property type="term" value="C:nucleoplasm"/>
    <property type="evidence" value="ECO:0007669"/>
    <property type="project" value="TreeGrafter"/>
</dbReference>
<dbReference type="Pfam" id="PF00240">
    <property type="entry name" value="ubiquitin"/>
    <property type="match status" value="1"/>
</dbReference>
<dbReference type="OrthoDB" id="329227at2759"/>
<accession>U6G5N2</accession>
<dbReference type="PANTHER" id="PTHR10621">
    <property type="entry name" value="UV EXCISION REPAIR PROTEIN RAD23"/>
    <property type="match status" value="1"/>
</dbReference>
<keyword evidence="4" id="KW-1185">Reference proteome</keyword>
<dbReference type="CDD" id="cd17039">
    <property type="entry name" value="Ubl_ubiquitin_like"/>
    <property type="match status" value="1"/>
</dbReference>
<proteinExistence type="predicted"/>
<dbReference type="GO" id="GO:0070628">
    <property type="term" value="F:proteasome binding"/>
    <property type="evidence" value="ECO:0007669"/>
    <property type="project" value="TreeGrafter"/>
</dbReference>
<protein>
    <submittedName>
        <fullName evidence="3">Ubiquitin, putative</fullName>
    </submittedName>
</protein>
<dbReference type="GO" id="GO:0005829">
    <property type="term" value="C:cytosol"/>
    <property type="evidence" value="ECO:0007669"/>
    <property type="project" value="TreeGrafter"/>
</dbReference>
<feature type="region of interest" description="Disordered" evidence="1">
    <location>
        <begin position="199"/>
        <end position="256"/>
    </location>
</feature>
<dbReference type="SUPFAM" id="SSF54236">
    <property type="entry name" value="Ubiquitin-like"/>
    <property type="match status" value="2"/>
</dbReference>
<dbReference type="Proteomes" id="UP000018201">
    <property type="component" value="Unassembled WGS sequence"/>
</dbReference>
<dbReference type="VEuPathDB" id="ToxoDB:EPH_0014580"/>
<evidence type="ECO:0000313" key="4">
    <source>
        <dbReference type="Proteomes" id="UP000018201"/>
    </source>
</evidence>
<evidence type="ECO:0000259" key="2">
    <source>
        <dbReference type="PROSITE" id="PS50053"/>
    </source>
</evidence>
<reference evidence="3" key="2">
    <citation type="submission" date="2013-10" db="EMBL/GenBank/DDBJ databases">
        <authorList>
            <person name="Aslett M."/>
        </authorList>
    </citation>
    <scope>NUCLEOTIDE SEQUENCE [LARGE SCALE GENOMIC DNA]</scope>
    <source>
        <strain evidence="3">Houghton</strain>
    </source>
</reference>
<gene>
    <name evidence="3" type="ORF">EPH_0014580</name>
</gene>
<dbReference type="SMART" id="SM00213">
    <property type="entry name" value="UBQ"/>
    <property type="match status" value="2"/>
</dbReference>
<dbReference type="GO" id="GO:0043161">
    <property type="term" value="P:proteasome-mediated ubiquitin-dependent protein catabolic process"/>
    <property type="evidence" value="ECO:0007669"/>
    <property type="project" value="TreeGrafter"/>
</dbReference>
<sequence length="256" mass="28036">MMPTTEVTLILSDWTKGNNGKKLELPHVSMDATILDVKKSVLEALEAPDLQPETILLLVGTLELRNEKLLKDYNRSGRSKLSIDVYERVDMHLKVKTLQHCGSGGCVCVPIWSFLCRQTIKITIGDHETVGDLKTKIAEDLDDPNRYKPENIKLTFMSNMLFDDSQVLKDAGIHDGDTINLLVDCCYWKNSRKSGNEAAASAPAKAEEAADDVAKAQGDAEEAGAEHGEGAVGDQAESPHETPLLDDAAKPNLDHE</sequence>
<organism evidence="3 4">
    <name type="scientific">Eimeria praecox</name>
    <dbReference type="NCBI Taxonomy" id="51316"/>
    <lineage>
        <taxon>Eukaryota</taxon>
        <taxon>Sar</taxon>
        <taxon>Alveolata</taxon>
        <taxon>Apicomplexa</taxon>
        <taxon>Conoidasida</taxon>
        <taxon>Coccidia</taxon>
        <taxon>Eucoccidiorida</taxon>
        <taxon>Eimeriorina</taxon>
        <taxon>Eimeriidae</taxon>
        <taxon>Eimeria</taxon>
    </lineage>
</organism>
<dbReference type="AlphaFoldDB" id="U6G5N2"/>
<feature type="domain" description="Ubiquitin-like" evidence="2">
    <location>
        <begin position="91"/>
        <end position="183"/>
    </location>
</feature>
<dbReference type="InterPro" id="IPR029071">
    <property type="entry name" value="Ubiquitin-like_domsf"/>
</dbReference>
<dbReference type="Gene3D" id="3.10.20.90">
    <property type="entry name" value="Phosphatidylinositol 3-kinase Catalytic Subunit, Chain A, domain 1"/>
    <property type="match status" value="1"/>
</dbReference>
<evidence type="ECO:0000313" key="3">
    <source>
        <dbReference type="EMBL" id="CDI74608.1"/>
    </source>
</evidence>
<evidence type="ECO:0000256" key="1">
    <source>
        <dbReference type="SAM" id="MobiDB-lite"/>
    </source>
</evidence>
<dbReference type="GO" id="GO:0043130">
    <property type="term" value="F:ubiquitin binding"/>
    <property type="evidence" value="ECO:0007669"/>
    <property type="project" value="TreeGrafter"/>
</dbReference>